<gene>
    <name evidence="2" type="ORF">LCGC14_2564300</name>
</gene>
<accession>A0A0F9AJK2</accession>
<dbReference type="AlphaFoldDB" id="A0A0F9AJK2"/>
<dbReference type="Pfam" id="PF18909">
    <property type="entry name" value="dGTP_diPhyd_N"/>
    <property type="match status" value="1"/>
</dbReference>
<organism evidence="2">
    <name type="scientific">marine sediment metagenome</name>
    <dbReference type="NCBI Taxonomy" id="412755"/>
    <lineage>
        <taxon>unclassified sequences</taxon>
        <taxon>metagenomes</taxon>
        <taxon>ecological metagenomes</taxon>
    </lineage>
</organism>
<dbReference type="EMBL" id="LAZR01042411">
    <property type="protein sequence ID" value="KKL09595.1"/>
    <property type="molecule type" value="Genomic_DNA"/>
</dbReference>
<evidence type="ECO:0000259" key="1">
    <source>
        <dbReference type="Pfam" id="PF18909"/>
    </source>
</evidence>
<proteinExistence type="predicted"/>
<sequence length="178" mass="19741">MWTEKIVVNIAQTEIAPYELVCRDCMTSMEANYHQVKEELVSTSSATPNPKAAVGGAKISIHSVCPPSGMIETARVMHYGAYEAKRSDGKQGYGPFNWREDGIDILTYLNAIERHVLDIVDGEDVAEDSLCLHFAHIAANCLIAIDAMDLGMMIDNRPSKGGAARLMKKYRKHLKEEK</sequence>
<reference evidence="2" key="1">
    <citation type="journal article" date="2015" name="Nature">
        <title>Complex archaea that bridge the gap between prokaryotes and eukaryotes.</title>
        <authorList>
            <person name="Spang A."/>
            <person name="Saw J.H."/>
            <person name="Jorgensen S.L."/>
            <person name="Zaremba-Niedzwiedzka K."/>
            <person name="Martijn J."/>
            <person name="Lind A.E."/>
            <person name="van Eijk R."/>
            <person name="Schleper C."/>
            <person name="Guy L."/>
            <person name="Ettema T.J."/>
        </authorList>
    </citation>
    <scope>NUCLEOTIDE SEQUENCE</scope>
</reference>
<feature type="domain" description="dATP/dGTP diphosphohydrolase N-terminal" evidence="1">
    <location>
        <begin position="49"/>
        <end position="157"/>
    </location>
</feature>
<name>A0A0F9AJK2_9ZZZZ</name>
<protein>
    <recommendedName>
        <fullName evidence="1">dATP/dGTP diphosphohydrolase N-terminal domain-containing protein</fullName>
    </recommendedName>
</protein>
<dbReference type="InterPro" id="IPR044038">
    <property type="entry name" value="dATP/dGTP_diPOhydrolase_N"/>
</dbReference>
<evidence type="ECO:0000313" key="2">
    <source>
        <dbReference type="EMBL" id="KKL09595.1"/>
    </source>
</evidence>
<comment type="caution">
    <text evidence="2">The sequence shown here is derived from an EMBL/GenBank/DDBJ whole genome shotgun (WGS) entry which is preliminary data.</text>
</comment>